<sequence>MSTACIQDLQATVAQLVNKGKLPSQTKTNSKTNVNAITLSSGKELQDSVNKKKEDKIHDEEEELEVKASNSGEKDVKDEETNKKAPKVIVQAPPFPGRFEWTKREREEKEILDTLRKVKVNIPLLDVIKQVPRYAKFLKELCTNKRKLKGKEKISMSQNVSAVLQKRLPPKCNDLGMFTIPCKVGNVSVNQAMLDLGASINVMPYAIYSSLDVVPLKPTSMTKIDVHDGNLTMEFDGEMKSLSDTIYDLSNYDVLEVILDRDLTNGSFKKLAQEYKLNDDFAELVSWMERGRAPKPRYEVSKIDLPLYHTRLLPSIEQAPELELKTLPDHLKYTYLGVKETIPVIISSTLSPKKEGELVGVLKEHKRAIGFRVQAITRDARLNVRKTMVKKEILKLLDADMIYPICDNKWVHPIQVVPKKTSITVVKNAEGHVITERGIEVDMAKVDVIRSLPHPTSIREDTLTSAPIIRPPNWQLPFEFISDASNHAVVAKLGQKDGKNSHVIYYASRSLDNAQSNYSTTEKELQAVVFALEKFRSYLLGTKVTVFSNHATLKYLLKKRDAKTRLIRWILLLQEFNMEIRDENGAENLVEDHLSRLALDRRQSPLIDEFPDEHLFSISEEHPWFGTPKAIISDRGTHFWKKRSLSLFSRSTGLSTTSIQSNGQAEVSNREIKSILEKTVELDHKTYWAVKTCNMYLDEAESHRKLQIQELEEIRNDSYENAHIYKAKAKAFHDSCISLEIQSLSTGQIFKVNGHRLKPFYEGVDGGYLERVALDMPSYTD</sequence>
<accession>A0ACB9FFL8</accession>
<organism evidence="1 2">
    <name type="scientific">Arctium lappa</name>
    <name type="common">Greater burdock</name>
    <name type="synonym">Lappa major</name>
    <dbReference type="NCBI Taxonomy" id="4217"/>
    <lineage>
        <taxon>Eukaryota</taxon>
        <taxon>Viridiplantae</taxon>
        <taxon>Streptophyta</taxon>
        <taxon>Embryophyta</taxon>
        <taxon>Tracheophyta</taxon>
        <taxon>Spermatophyta</taxon>
        <taxon>Magnoliopsida</taxon>
        <taxon>eudicotyledons</taxon>
        <taxon>Gunneridae</taxon>
        <taxon>Pentapetalae</taxon>
        <taxon>asterids</taxon>
        <taxon>campanulids</taxon>
        <taxon>Asterales</taxon>
        <taxon>Asteraceae</taxon>
        <taxon>Carduoideae</taxon>
        <taxon>Cardueae</taxon>
        <taxon>Arctiinae</taxon>
        <taxon>Arctium</taxon>
    </lineage>
</organism>
<dbReference type="EMBL" id="CM042047">
    <property type="protein sequence ID" value="KAI3769952.1"/>
    <property type="molecule type" value="Genomic_DNA"/>
</dbReference>
<name>A0ACB9FFL8_ARCLA</name>
<reference evidence="2" key="1">
    <citation type="journal article" date="2022" name="Mol. Ecol. Resour.">
        <title>The genomes of chicory, endive, great burdock and yacon provide insights into Asteraceae palaeo-polyploidization history and plant inulin production.</title>
        <authorList>
            <person name="Fan W."/>
            <person name="Wang S."/>
            <person name="Wang H."/>
            <person name="Wang A."/>
            <person name="Jiang F."/>
            <person name="Liu H."/>
            <person name="Zhao H."/>
            <person name="Xu D."/>
            <person name="Zhang Y."/>
        </authorList>
    </citation>
    <scope>NUCLEOTIDE SEQUENCE [LARGE SCALE GENOMIC DNA]</scope>
    <source>
        <strain evidence="2">cv. Niubang</strain>
    </source>
</reference>
<protein>
    <submittedName>
        <fullName evidence="1">Uncharacterized protein</fullName>
    </submittedName>
</protein>
<reference evidence="1 2" key="2">
    <citation type="journal article" date="2022" name="Mol. Ecol. Resour.">
        <title>The genomes of chicory, endive, great burdock and yacon provide insights into Asteraceae paleo-polyploidization history and plant inulin production.</title>
        <authorList>
            <person name="Fan W."/>
            <person name="Wang S."/>
            <person name="Wang H."/>
            <person name="Wang A."/>
            <person name="Jiang F."/>
            <person name="Liu H."/>
            <person name="Zhao H."/>
            <person name="Xu D."/>
            <person name="Zhang Y."/>
        </authorList>
    </citation>
    <scope>NUCLEOTIDE SEQUENCE [LARGE SCALE GENOMIC DNA]</scope>
    <source>
        <strain evidence="2">cv. Niubang</strain>
    </source>
</reference>
<evidence type="ECO:0000313" key="1">
    <source>
        <dbReference type="EMBL" id="KAI3769952.1"/>
    </source>
</evidence>
<dbReference type="Proteomes" id="UP001055879">
    <property type="component" value="Linkage Group LG01"/>
</dbReference>
<evidence type="ECO:0000313" key="2">
    <source>
        <dbReference type="Proteomes" id="UP001055879"/>
    </source>
</evidence>
<keyword evidence="2" id="KW-1185">Reference proteome</keyword>
<gene>
    <name evidence="1" type="ORF">L6452_01068</name>
</gene>
<comment type="caution">
    <text evidence="1">The sequence shown here is derived from an EMBL/GenBank/DDBJ whole genome shotgun (WGS) entry which is preliminary data.</text>
</comment>
<proteinExistence type="predicted"/>